<dbReference type="AlphaFoldDB" id="A0A9W3JZE9"/>
<organism evidence="1 2">
    <name type="scientific">Burkholderia cepacia GG4</name>
    <dbReference type="NCBI Taxonomy" id="1009846"/>
    <lineage>
        <taxon>Bacteria</taxon>
        <taxon>Pseudomonadati</taxon>
        <taxon>Pseudomonadota</taxon>
        <taxon>Betaproteobacteria</taxon>
        <taxon>Burkholderiales</taxon>
        <taxon>Burkholderiaceae</taxon>
        <taxon>Burkholderia</taxon>
        <taxon>Burkholderia cepacia complex</taxon>
    </lineage>
</organism>
<dbReference type="KEGG" id="bct:GEM_1584"/>
<evidence type="ECO:0000313" key="1">
    <source>
        <dbReference type="EMBL" id="AFQ48009.1"/>
    </source>
</evidence>
<reference evidence="1 2" key="1">
    <citation type="journal article" date="2012" name="J. Bacteriol.">
        <title>Complete Genome Sequence of Burkholderia sp. Strain GG4, a Betaproteobacterium That Reduces 3-Oxo-N-Acylhomoserine Lactones and Produces Different N-Acylhomoserine Lactones.</title>
        <authorList>
            <person name="Hong K.W."/>
            <person name="Koh C.L."/>
            <person name="Sam C.K."/>
            <person name="Yin W.F."/>
            <person name="Chan K.G."/>
        </authorList>
    </citation>
    <scope>NUCLEOTIDE SEQUENCE [LARGE SCALE GENOMIC DNA]</scope>
    <source>
        <strain evidence="1 2">GG4</strain>
    </source>
</reference>
<accession>A0A9W3JZE9</accession>
<dbReference type="EMBL" id="CP003774">
    <property type="protein sequence ID" value="AFQ48009.1"/>
    <property type="molecule type" value="Genomic_DNA"/>
</dbReference>
<name>A0A9W3JZE9_BURCE</name>
<sequence>MTARPDKSFVILIGGTRGIARRWATRVDGCFTFH</sequence>
<gene>
    <name evidence="1" type="ORF">GEM_1584</name>
</gene>
<evidence type="ECO:0000313" key="2">
    <source>
        <dbReference type="Proteomes" id="UP000032866"/>
    </source>
</evidence>
<protein>
    <submittedName>
        <fullName evidence="1">Uncharacterized protein</fullName>
    </submittedName>
</protein>
<dbReference type="Proteomes" id="UP000032866">
    <property type="component" value="Chromosome 1"/>
</dbReference>
<proteinExistence type="predicted"/>